<reference evidence="6 7" key="1">
    <citation type="submission" date="2020-04" db="EMBL/GenBank/DDBJ databases">
        <authorList>
            <person name="Alioto T."/>
            <person name="Alioto T."/>
            <person name="Gomez Garrido J."/>
        </authorList>
    </citation>
    <scope>NUCLEOTIDE SEQUENCE [LARGE SCALE GENOMIC DNA]</scope>
</reference>
<organism evidence="6 7">
    <name type="scientific">Cloeon dipterum</name>
    <dbReference type="NCBI Taxonomy" id="197152"/>
    <lineage>
        <taxon>Eukaryota</taxon>
        <taxon>Metazoa</taxon>
        <taxon>Ecdysozoa</taxon>
        <taxon>Arthropoda</taxon>
        <taxon>Hexapoda</taxon>
        <taxon>Insecta</taxon>
        <taxon>Pterygota</taxon>
        <taxon>Palaeoptera</taxon>
        <taxon>Ephemeroptera</taxon>
        <taxon>Pisciforma</taxon>
        <taxon>Baetidae</taxon>
        <taxon>Cloeon</taxon>
    </lineage>
</organism>
<feature type="domain" description="SKP1 component POZ" evidence="5">
    <location>
        <begin position="18"/>
        <end position="81"/>
    </location>
</feature>
<dbReference type="AlphaFoldDB" id="A0A8S1C477"/>
<dbReference type="FunFam" id="3.30.710.10:FF:000035">
    <property type="entry name" value="Elongin C transcription elongation factor"/>
    <property type="match status" value="1"/>
</dbReference>
<accession>A0A8S1C477</accession>
<dbReference type="Pfam" id="PF03931">
    <property type="entry name" value="Skp1_POZ"/>
    <property type="match status" value="1"/>
</dbReference>
<dbReference type="GO" id="GO:0006511">
    <property type="term" value="P:ubiquitin-dependent protein catabolic process"/>
    <property type="evidence" value="ECO:0007669"/>
    <property type="project" value="InterPro"/>
</dbReference>
<dbReference type="InterPro" id="IPR011333">
    <property type="entry name" value="SKP1/BTB/POZ_sf"/>
</dbReference>
<evidence type="ECO:0000313" key="7">
    <source>
        <dbReference type="Proteomes" id="UP000494165"/>
    </source>
</evidence>
<dbReference type="SUPFAM" id="SSF54695">
    <property type="entry name" value="POZ domain"/>
    <property type="match status" value="1"/>
</dbReference>
<dbReference type="SMART" id="SM00512">
    <property type="entry name" value="Skp1"/>
    <property type="match status" value="1"/>
</dbReference>
<dbReference type="InterPro" id="IPR039948">
    <property type="entry name" value="ELC1"/>
</dbReference>
<comment type="subcellular location">
    <subcellularLocation>
        <location evidence="1">Nucleus</location>
    </subcellularLocation>
</comment>
<dbReference type="InterPro" id="IPR016073">
    <property type="entry name" value="Skp1_comp_POZ"/>
</dbReference>
<evidence type="ECO:0000256" key="2">
    <source>
        <dbReference type="ARBA" id="ARBA00009993"/>
    </source>
</evidence>
<evidence type="ECO:0000313" key="6">
    <source>
        <dbReference type="EMBL" id="CAB3366810.1"/>
    </source>
</evidence>
<comment type="similarity">
    <text evidence="2">Belongs to the SKP1 family.</text>
</comment>
<protein>
    <recommendedName>
        <fullName evidence="3">Elongin-C</fullName>
    </recommendedName>
</protein>
<proteinExistence type="inferred from homology"/>
<dbReference type="Gene3D" id="3.30.710.10">
    <property type="entry name" value="Potassium Channel Kv1.1, Chain A"/>
    <property type="match status" value="1"/>
</dbReference>
<evidence type="ECO:0000259" key="5">
    <source>
        <dbReference type="Pfam" id="PF03931"/>
    </source>
</evidence>
<dbReference type="EMBL" id="CADEPI010000027">
    <property type="protein sequence ID" value="CAB3366810.1"/>
    <property type="molecule type" value="Genomic_DNA"/>
</dbReference>
<keyword evidence="4" id="KW-0539">Nucleus</keyword>
<dbReference type="GO" id="GO:0005634">
    <property type="term" value="C:nucleus"/>
    <property type="evidence" value="ECO:0007669"/>
    <property type="project" value="UniProtKB-SubCell"/>
</dbReference>
<dbReference type="InterPro" id="IPR001232">
    <property type="entry name" value="SKP1-like"/>
</dbReference>
<evidence type="ECO:0000256" key="3">
    <source>
        <dbReference type="ARBA" id="ARBA00021347"/>
    </source>
</evidence>
<evidence type="ECO:0000256" key="4">
    <source>
        <dbReference type="ARBA" id="ARBA00023242"/>
    </source>
</evidence>
<dbReference type="Proteomes" id="UP000494165">
    <property type="component" value="Unassembled WGS sequence"/>
</dbReference>
<comment type="caution">
    <text evidence="6">The sequence shown here is derived from an EMBL/GenBank/DDBJ whole genome shotgun (WGS) entry which is preliminary data.</text>
</comment>
<dbReference type="PANTHER" id="PTHR20648">
    <property type="entry name" value="ELONGIN-C"/>
    <property type="match status" value="1"/>
</dbReference>
<dbReference type="OrthoDB" id="249087at2759"/>
<sequence>MTDTQPIEKNCVGPDAEYIKLISSDKKEFLVKRSLAEAYSGTIKRMLGGPTIFAEGEPNQIEFSHISSPVLEVICKYLEHQAEVEVIEQNGGEIPEFVIPLEIAVNVMLAADFLEC</sequence>
<name>A0A8S1C477_9INSE</name>
<gene>
    <name evidence="6" type="ORF">CLODIP_2_CD13314</name>
</gene>
<keyword evidence="7" id="KW-1185">Reference proteome</keyword>
<evidence type="ECO:0000256" key="1">
    <source>
        <dbReference type="ARBA" id="ARBA00004123"/>
    </source>
</evidence>